<feature type="signal peptide" evidence="1">
    <location>
        <begin position="1"/>
        <end position="24"/>
    </location>
</feature>
<dbReference type="KEGG" id="mhev:MHEL_54190"/>
<keyword evidence="4" id="KW-1185">Reference proteome</keyword>
<accession>A0A7I7TG70</accession>
<protein>
    <submittedName>
        <fullName evidence="3">Immunogenic protein MPT64</fullName>
    </submittedName>
</protein>
<dbReference type="EMBL" id="AP022596">
    <property type="protein sequence ID" value="BBY67176.1"/>
    <property type="molecule type" value="Genomic_DNA"/>
</dbReference>
<evidence type="ECO:0000313" key="3">
    <source>
        <dbReference type="EMBL" id="BBY67176.1"/>
    </source>
</evidence>
<dbReference type="Proteomes" id="UP000467148">
    <property type="component" value="Chromosome"/>
</dbReference>
<evidence type="ECO:0000313" key="4">
    <source>
        <dbReference type="Proteomes" id="UP000467148"/>
    </source>
</evidence>
<dbReference type="NCBIfam" id="NF043047">
    <property type="entry name" value="EstaseRv3036c"/>
    <property type="match status" value="1"/>
</dbReference>
<dbReference type="RefSeq" id="WP_163751186.1">
    <property type="nucleotide sequence ID" value="NZ_AP022596.1"/>
</dbReference>
<dbReference type="AlphaFoldDB" id="A0A7I7TG70"/>
<evidence type="ECO:0000256" key="1">
    <source>
        <dbReference type="SAM" id="SignalP"/>
    </source>
</evidence>
<gene>
    <name evidence="3" type="primary">mpt64</name>
    <name evidence="3" type="ORF">MHEL_54190</name>
</gene>
<reference evidence="3 4" key="1">
    <citation type="journal article" date="2019" name="Emerg. Microbes Infect.">
        <title>Comprehensive subspecies identification of 175 nontuberculous mycobacteria species based on 7547 genomic profiles.</title>
        <authorList>
            <person name="Matsumoto Y."/>
            <person name="Kinjo T."/>
            <person name="Motooka D."/>
            <person name="Nabeya D."/>
            <person name="Jung N."/>
            <person name="Uechi K."/>
            <person name="Horii T."/>
            <person name="Iida T."/>
            <person name="Fujita J."/>
            <person name="Nakamura S."/>
        </authorList>
    </citation>
    <scope>NUCLEOTIDE SEQUENCE [LARGE SCALE GENOMIC DNA]</scope>
    <source>
        <strain evidence="3 4">JCM 30396</strain>
    </source>
</reference>
<dbReference type="InterPro" id="IPR037126">
    <property type="entry name" value="PdaC/RsiV-like_sf"/>
</dbReference>
<dbReference type="Gene3D" id="3.90.640.20">
    <property type="entry name" value="Heat-shock cognate protein, ATPase"/>
    <property type="match status" value="1"/>
</dbReference>
<dbReference type="InterPro" id="IPR021729">
    <property type="entry name" value="DUF3298"/>
</dbReference>
<feature type="domain" description="DUF3298" evidence="2">
    <location>
        <begin position="147"/>
        <end position="221"/>
    </location>
</feature>
<dbReference type="Gene3D" id="3.30.565.40">
    <property type="entry name" value="Fervidobacterium nodosum Rt17-B1 like"/>
    <property type="match status" value="1"/>
</dbReference>
<sequence length="229" mass="24535">MRMLKVATLVTAIAVASAPGVAGAAPKTYCADLKGIDNGQTCQIQVSNPAYQVSISFPSDYPDLKSIADYVSQTRDGFVNVAKSSNPLNVPYELDITATSYSSAIPPRGTQSVVLQNYENIGGAHPVTSFKAFNWDQAYRKPITYDTLWQPGSDPLKVVFPIVVSELQKQTGQPIVVDPTTGMDPASYQDFAITNDGVIFFFSQGQLLPEAAGATQVLVPRAAIDQLLA</sequence>
<organism evidence="3 4">
    <name type="scientific">Mycolicibacterium helvum</name>
    <dbReference type="NCBI Taxonomy" id="1534349"/>
    <lineage>
        <taxon>Bacteria</taxon>
        <taxon>Bacillati</taxon>
        <taxon>Actinomycetota</taxon>
        <taxon>Actinomycetes</taxon>
        <taxon>Mycobacteriales</taxon>
        <taxon>Mycobacteriaceae</taxon>
        <taxon>Mycolicibacterium</taxon>
    </lineage>
</organism>
<proteinExistence type="predicted"/>
<dbReference type="Pfam" id="PF11738">
    <property type="entry name" value="DUF3298"/>
    <property type="match status" value="1"/>
</dbReference>
<dbReference type="InterPro" id="IPR053421">
    <property type="entry name" value="Esterase_Immunogenic_RsiV"/>
</dbReference>
<evidence type="ECO:0000259" key="2">
    <source>
        <dbReference type="Pfam" id="PF11738"/>
    </source>
</evidence>
<name>A0A7I7TG70_9MYCO</name>
<keyword evidence="1" id="KW-0732">Signal</keyword>
<feature type="chain" id="PRO_5029553564" evidence="1">
    <location>
        <begin position="25"/>
        <end position="229"/>
    </location>
</feature>